<dbReference type="AlphaFoldDB" id="A0A939GFF2"/>
<keyword evidence="1" id="KW-0472">Membrane</keyword>
<dbReference type="InterPro" id="IPR019284">
    <property type="entry name" value="RP532"/>
</dbReference>
<sequence>MAKHPANRNVSAEHIKRQNQGISVEQRSVFLGPLPHPDILARYEEIQPGLANRIVLMSETEGMHRRETDKTIVRRQFGQARLGTILGFTTTVIVSALSAYCVYMGNSTAAATIACGVLASLAFVFVRGQRAKNDKESE</sequence>
<dbReference type="RefSeq" id="WP_207363014.1">
    <property type="nucleotide sequence ID" value="NZ_JAFMYV010000001.1"/>
</dbReference>
<proteinExistence type="predicted"/>
<name>A0A939GFF2_9BACT</name>
<evidence type="ECO:0000313" key="2">
    <source>
        <dbReference type="EMBL" id="MBO0935463.1"/>
    </source>
</evidence>
<dbReference type="EMBL" id="JAFMYV010000001">
    <property type="protein sequence ID" value="MBO0935463.1"/>
    <property type="molecule type" value="Genomic_DNA"/>
</dbReference>
<keyword evidence="3" id="KW-1185">Reference proteome</keyword>
<keyword evidence="1" id="KW-0812">Transmembrane</keyword>
<evidence type="ECO:0000256" key="1">
    <source>
        <dbReference type="SAM" id="Phobius"/>
    </source>
</evidence>
<dbReference type="Pfam" id="PF10097">
    <property type="entry name" value="DUF2335"/>
    <property type="match status" value="1"/>
</dbReference>
<keyword evidence="1" id="KW-1133">Transmembrane helix</keyword>
<evidence type="ECO:0000313" key="3">
    <source>
        <dbReference type="Proteomes" id="UP000664034"/>
    </source>
</evidence>
<protein>
    <submittedName>
        <fullName evidence="2">DUF2335 domain-containing protein</fullName>
    </submittedName>
</protein>
<comment type="caution">
    <text evidence="2">The sequence shown here is derived from an EMBL/GenBank/DDBJ whole genome shotgun (WGS) entry which is preliminary data.</text>
</comment>
<feature type="transmembrane region" description="Helical" evidence="1">
    <location>
        <begin position="82"/>
        <end position="103"/>
    </location>
</feature>
<gene>
    <name evidence="2" type="ORF">J2I47_02775</name>
</gene>
<organism evidence="2 3">
    <name type="scientific">Fibrella rubiginis</name>
    <dbReference type="NCBI Taxonomy" id="2817060"/>
    <lineage>
        <taxon>Bacteria</taxon>
        <taxon>Pseudomonadati</taxon>
        <taxon>Bacteroidota</taxon>
        <taxon>Cytophagia</taxon>
        <taxon>Cytophagales</taxon>
        <taxon>Spirosomataceae</taxon>
        <taxon>Fibrella</taxon>
    </lineage>
</organism>
<reference evidence="2" key="1">
    <citation type="submission" date="2021-03" db="EMBL/GenBank/DDBJ databases">
        <title>Fibrella sp. HMF5335 genome sequencing and assembly.</title>
        <authorList>
            <person name="Kang H."/>
            <person name="Kim H."/>
            <person name="Bae S."/>
            <person name="Joh K."/>
        </authorList>
    </citation>
    <scope>NUCLEOTIDE SEQUENCE</scope>
    <source>
        <strain evidence="2">HMF5335</strain>
    </source>
</reference>
<dbReference type="Proteomes" id="UP000664034">
    <property type="component" value="Unassembled WGS sequence"/>
</dbReference>
<accession>A0A939GFF2</accession>
<feature type="transmembrane region" description="Helical" evidence="1">
    <location>
        <begin position="109"/>
        <end position="126"/>
    </location>
</feature>